<dbReference type="KEGG" id="beq:BEWA_026150"/>
<dbReference type="OrthoDB" id="361299at2759"/>
<evidence type="ECO:0000256" key="3">
    <source>
        <dbReference type="SAM" id="Phobius"/>
    </source>
</evidence>
<organism evidence="5 6">
    <name type="scientific">Theileria equi strain WA</name>
    <dbReference type="NCBI Taxonomy" id="1537102"/>
    <lineage>
        <taxon>Eukaryota</taxon>
        <taxon>Sar</taxon>
        <taxon>Alveolata</taxon>
        <taxon>Apicomplexa</taxon>
        <taxon>Aconoidasida</taxon>
        <taxon>Piroplasmida</taxon>
        <taxon>Theileriidae</taxon>
        <taxon>Theileria</taxon>
    </lineage>
</organism>
<comment type="pathway">
    <text evidence="1">Glycolipid biosynthesis; glycosylphosphatidylinositol-anchor biosynthesis.</text>
</comment>
<keyword evidence="3" id="KW-1133">Transmembrane helix</keyword>
<accession>L0AXL9</accession>
<dbReference type="PANTHER" id="PTHR15231">
    <property type="entry name" value="PHOSPHATIDYLINOSITOL N-ACETYLGLUCOSAMINYLTRANSFERASE SUBUNIT H"/>
    <property type="match status" value="1"/>
</dbReference>
<dbReference type="AlphaFoldDB" id="L0AXL9"/>
<dbReference type="Proteomes" id="UP000031512">
    <property type="component" value="Chromosome 1"/>
</dbReference>
<name>L0AXL9_THEEQ</name>
<dbReference type="RefSeq" id="XP_004829432.1">
    <property type="nucleotide sequence ID" value="XM_004829375.1"/>
</dbReference>
<dbReference type="InterPro" id="IPR019328">
    <property type="entry name" value="PIGH-H_dom"/>
</dbReference>
<dbReference type="EMBL" id="CP001669">
    <property type="protein sequence ID" value="AFZ79766.1"/>
    <property type="molecule type" value="Genomic_DNA"/>
</dbReference>
<feature type="domain" description="Phosphatidylinositol N-acetylglucosaminyltransferase subunit H conserved" evidence="4">
    <location>
        <begin position="64"/>
        <end position="125"/>
    </location>
</feature>
<evidence type="ECO:0000256" key="2">
    <source>
        <dbReference type="ARBA" id="ARBA00009610"/>
    </source>
</evidence>
<keyword evidence="3" id="KW-0472">Membrane</keyword>
<proteinExistence type="inferred from homology"/>
<dbReference type="PANTHER" id="PTHR15231:SF1">
    <property type="entry name" value="PHOSPHATIDYLINOSITOL N-ACETYLGLUCOSAMINYLTRANSFERASE SUBUNIT H"/>
    <property type="match status" value="1"/>
</dbReference>
<dbReference type="GeneID" id="15806819"/>
<gene>
    <name evidence="5" type="ORF">BEWA_026150</name>
</gene>
<dbReference type="GO" id="GO:0000506">
    <property type="term" value="C:glycosylphosphatidylinositol-N-acetylglucosaminyltransferase (GPI-GnT) complex"/>
    <property type="evidence" value="ECO:0007669"/>
    <property type="project" value="InterPro"/>
</dbReference>
<dbReference type="InterPro" id="IPR044215">
    <property type="entry name" value="PIG-H"/>
</dbReference>
<sequence length="150" mass="17922">MTHNTSTYSQWKHPIRTYFIRRHIHTIIQFKDLEPLKIRYYLYILASIIFDILLINCTIVEERLLMLSNFGLQMEYINLYGNKTVKSIPISNIKDLLINEGFVVNEIIFYILIMLNDSEEIILPFKDAIPRLENLKTIYRCFNSLFERPS</sequence>
<dbReference type="eggNOG" id="ENOG502SYDH">
    <property type="taxonomic scope" value="Eukaryota"/>
</dbReference>
<keyword evidence="3" id="KW-0812">Transmembrane</keyword>
<protein>
    <recommendedName>
        <fullName evidence="4">Phosphatidylinositol N-acetylglucosaminyltransferase subunit H conserved domain-containing protein</fullName>
    </recommendedName>
</protein>
<dbReference type="STRING" id="1537102.L0AXL9"/>
<evidence type="ECO:0000256" key="1">
    <source>
        <dbReference type="ARBA" id="ARBA00004687"/>
    </source>
</evidence>
<evidence type="ECO:0000313" key="5">
    <source>
        <dbReference type="EMBL" id="AFZ79766.1"/>
    </source>
</evidence>
<dbReference type="Pfam" id="PF10181">
    <property type="entry name" value="PIG-H"/>
    <property type="match status" value="1"/>
</dbReference>
<dbReference type="VEuPathDB" id="PiroplasmaDB:BEWA_026150"/>
<dbReference type="GO" id="GO:0006506">
    <property type="term" value="P:GPI anchor biosynthetic process"/>
    <property type="evidence" value="ECO:0007669"/>
    <property type="project" value="UniProtKB-UniPathway"/>
</dbReference>
<feature type="transmembrane region" description="Helical" evidence="3">
    <location>
        <begin position="40"/>
        <end position="60"/>
    </location>
</feature>
<evidence type="ECO:0000313" key="6">
    <source>
        <dbReference type="Proteomes" id="UP000031512"/>
    </source>
</evidence>
<comment type="similarity">
    <text evidence="2">Belongs to the PIGH family.</text>
</comment>
<keyword evidence="6" id="KW-1185">Reference proteome</keyword>
<evidence type="ECO:0000259" key="4">
    <source>
        <dbReference type="Pfam" id="PF10181"/>
    </source>
</evidence>
<reference evidence="5 6" key="1">
    <citation type="journal article" date="2012" name="BMC Genomics">
        <title>Comparative genomic analysis and phylogenetic position of Theileria equi.</title>
        <authorList>
            <person name="Kappmeyer L.S."/>
            <person name="Thiagarajan M."/>
            <person name="Herndon D.R."/>
            <person name="Ramsay J.D."/>
            <person name="Caler E."/>
            <person name="Djikeng A."/>
            <person name="Gillespie J.J."/>
            <person name="Lau A.O."/>
            <person name="Roalson E.H."/>
            <person name="Silva J.C."/>
            <person name="Silva M.G."/>
            <person name="Suarez C.E."/>
            <person name="Ueti M.W."/>
            <person name="Nene V.M."/>
            <person name="Mealey R.H."/>
            <person name="Knowles D.P."/>
            <person name="Brayton K.A."/>
        </authorList>
    </citation>
    <scope>NUCLEOTIDE SEQUENCE [LARGE SCALE GENOMIC DNA]</scope>
    <source>
        <strain evidence="5 6">WA</strain>
    </source>
</reference>
<dbReference type="UniPathway" id="UPA00196"/>